<comment type="caution">
    <text evidence="2">The sequence shown here is derived from an EMBL/GenBank/DDBJ whole genome shotgun (WGS) entry which is preliminary data.</text>
</comment>
<feature type="domain" description="Retrotransposon gag" evidence="1">
    <location>
        <begin position="40"/>
        <end position="79"/>
    </location>
</feature>
<protein>
    <recommendedName>
        <fullName evidence="1">Retrotransposon gag domain-containing protein</fullName>
    </recommendedName>
</protein>
<evidence type="ECO:0000313" key="2">
    <source>
        <dbReference type="EMBL" id="PNX87506.1"/>
    </source>
</evidence>
<reference evidence="2 3" key="1">
    <citation type="journal article" date="2014" name="Am. J. Bot.">
        <title>Genome assembly and annotation for red clover (Trifolium pratense; Fabaceae).</title>
        <authorList>
            <person name="Istvanek J."/>
            <person name="Jaros M."/>
            <person name="Krenek A."/>
            <person name="Repkova J."/>
        </authorList>
    </citation>
    <scope>NUCLEOTIDE SEQUENCE [LARGE SCALE GENOMIC DNA]</scope>
    <source>
        <strain evidence="3">cv. Tatra</strain>
        <tissue evidence="2">Young leaves</tissue>
    </source>
</reference>
<evidence type="ECO:0000259" key="1">
    <source>
        <dbReference type="Pfam" id="PF03732"/>
    </source>
</evidence>
<dbReference type="AlphaFoldDB" id="A0A2K3M9P2"/>
<reference evidence="2 3" key="2">
    <citation type="journal article" date="2017" name="Front. Plant Sci.">
        <title>Gene Classification and Mining of Molecular Markers Useful in Red Clover (Trifolium pratense) Breeding.</title>
        <authorList>
            <person name="Istvanek J."/>
            <person name="Dluhosova J."/>
            <person name="Dluhos P."/>
            <person name="Patkova L."/>
            <person name="Nedelnik J."/>
            <person name="Repkova J."/>
        </authorList>
    </citation>
    <scope>NUCLEOTIDE SEQUENCE [LARGE SCALE GENOMIC DNA]</scope>
    <source>
        <strain evidence="3">cv. Tatra</strain>
        <tissue evidence="2">Young leaves</tissue>
    </source>
</reference>
<name>A0A2K3M9P2_TRIPR</name>
<dbReference type="Proteomes" id="UP000236291">
    <property type="component" value="Unassembled WGS sequence"/>
</dbReference>
<dbReference type="Pfam" id="PF03732">
    <property type="entry name" value="Retrotrans_gag"/>
    <property type="match status" value="1"/>
</dbReference>
<evidence type="ECO:0000313" key="3">
    <source>
        <dbReference type="Proteomes" id="UP000236291"/>
    </source>
</evidence>
<sequence>MEENNLPLPPRRTMGDYCRRKQSISRFRPTNLVNFDIKSNVLAGHAKNWLQCLPSGTIQAWNELEDKFLERFFTHNRARREGLIFLTSNNMKQNLCARLMKGSSYSRGIVQTTTSMPNANIYWWHEDATQGASRCLSRRIYIKMKTNE</sequence>
<proteinExistence type="predicted"/>
<accession>A0A2K3M9P2</accession>
<organism evidence="2 3">
    <name type="scientific">Trifolium pratense</name>
    <name type="common">Red clover</name>
    <dbReference type="NCBI Taxonomy" id="57577"/>
    <lineage>
        <taxon>Eukaryota</taxon>
        <taxon>Viridiplantae</taxon>
        <taxon>Streptophyta</taxon>
        <taxon>Embryophyta</taxon>
        <taxon>Tracheophyta</taxon>
        <taxon>Spermatophyta</taxon>
        <taxon>Magnoliopsida</taxon>
        <taxon>eudicotyledons</taxon>
        <taxon>Gunneridae</taxon>
        <taxon>Pentapetalae</taxon>
        <taxon>rosids</taxon>
        <taxon>fabids</taxon>
        <taxon>Fabales</taxon>
        <taxon>Fabaceae</taxon>
        <taxon>Papilionoideae</taxon>
        <taxon>50 kb inversion clade</taxon>
        <taxon>NPAAA clade</taxon>
        <taxon>Hologalegina</taxon>
        <taxon>IRL clade</taxon>
        <taxon>Trifolieae</taxon>
        <taxon>Trifolium</taxon>
    </lineage>
</organism>
<gene>
    <name evidence="2" type="ORF">L195_g043595</name>
</gene>
<dbReference type="InterPro" id="IPR005162">
    <property type="entry name" value="Retrotrans_gag_dom"/>
</dbReference>
<dbReference type="EMBL" id="ASHM01054003">
    <property type="protein sequence ID" value="PNX87506.1"/>
    <property type="molecule type" value="Genomic_DNA"/>
</dbReference>